<dbReference type="InterPro" id="IPR051209">
    <property type="entry name" value="FAD-bind_Monooxygenase_sf"/>
</dbReference>
<dbReference type="GO" id="GO:0050660">
    <property type="term" value="F:flavin adenine dinucleotide binding"/>
    <property type="evidence" value="ECO:0007669"/>
    <property type="project" value="InterPro"/>
</dbReference>
<keyword evidence="3" id="KW-0560">Oxidoreductase</keyword>
<dbReference type="EMBL" id="CAFBOR010000037">
    <property type="protein sequence ID" value="CAB4981912.1"/>
    <property type="molecule type" value="Genomic_DNA"/>
</dbReference>
<evidence type="ECO:0000256" key="2">
    <source>
        <dbReference type="ARBA" id="ARBA00022827"/>
    </source>
</evidence>
<evidence type="ECO:0000256" key="3">
    <source>
        <dbReference type="ARBA" id="ARBA00023002"/>
    </source>
</evidence>
<dbReference type="GO" id="GO:0050661">
    <property type="term" value="F:NADP binding"/>
    <property type="evidence" value="ECO:0007669"/>
    <property type="project" value="InterPro"/>
</dbReference>
<sequence length="613" mass="67807">MRNLRDISLPPLLAALAQATGDRSLLRADLAPDPARKLEPHGGLNSHQQDEAVALAEAAIAYLNAGGAPLVEVDEAFLRETMEFCLGTEIEDQTFRMLREELALPGEDMRAPDWSVESLAPGRSLRALIIGAGMSGILAAHRLIQAGIEVQLIEKGKGIGGTWRENRYPGCRVDVPNHLYSYSFAARADWRQQFSAQPVLLKYFEDVAEDLAVTERVSFGVEVIDATWDEAQTCWHVRTRNADGVEHTHDAEIVVSAVGQLHRPMIPNFKGIESFAGPNFHTAEWDESVDLTGRKVLVVGAAASAVQCVPEIAKIASSLSVFQRTPNWFLPAPNYLDDIPEDARSAFMELPYLRAWYRLWLFWRLSDGLMAGTVPGPGNDLFRAVFTGYLMGEYAGHSDLYDAVLPEYPPFAKRVVLDDGSWARALTSEHVELVTSSIESVDETGIFTSDGRHHEADVIIWATGFEASQFLAPMQVYGRDGADLRARWGDDARAYLGVTVPDFPNFFCLYGPNTNLVANGSIIFFSECEVNHVLAALRVMLEAGASSIDCKPEVCAAYNVHIDAENDARVWGQASVSSWYRNAEGRVTQNWPGSLEEFWSLTRQADPADYRLR</sequence>
<dbReference type="InterPro" id="IPR020946">
    <property type="entry name" value="Flavin_mOase-like"/>
</dbReference>
<dbReference type="AlphaFoldDB" id="A0A6J7MRW3"/>
<reference evidence="4" key="1">
    <citation type="submission" date="2020-05" db="EMBL/GenBank/DDBJ databases">
        <authorList>
            <person name="Chiriac C."/>
            <person name="Salcher M."/>
            <person name="Ghai R."/>
            <person name="Kavagutti S V."/>
        </authorList>
    </citation>
    <scope>NUCLEOTIDE SEQUENCE</scope>
</reference>
<dbReference type="InterPro" id="IPR036188">
    <property type="entry name" value="FAD/NAD-bd_sf"/>
</dbReference>
<proteinExistence type="predicted"/>
<keyword evidence="1" id="KW-0285">Flavoprotein</keyword>
<dbReference type="SUPFAM" id="SSF51905">
    <property type="entry name" value="FAD/NAD(P)-binding domain"/>
    <property type="match status" value="2"/>
</dbReference>
<dbReference type="PANTHER" id="PTHR42877:SF4">
    <property type="entry name" value="FAD_NAD(P)-BINDING DOMAIN-CONTAINING PROTEIN-RELATED"/>
    <property type="match status" value="1"/>
</dbReference>
<keyword evidence="2" id="KW-0274">FAD</keyword>
<dbReference type="PANTHER" id="PTHR42877">
    <property type="entry name" value="L-ORNITHINE N(5)-MONOOXYGENASE-RELATED"/>
    <property type="match status" value="1"/>
</dbReference>
<dbReference type="Gene3D" id="3.50.50.60">
    <property type="entry name" value="FAD/NAD(P)-binding domain"/>
    <property type="match status" value="2"/>
</dbReference>
<gene>
    <name evidence="4" type="ORF">UFOPK3974_00410</name>
</gene>
<dbReference type="GO" id="GO:0004499">
    <property type="term" value="F:N,N-dimethylaniline monooxygenase activity"/>
    <property type="evidence" value="ECO:0007669"/>
    <property type="project" value="InterPro"/>
</dbReference>
<protein>
    <submittedName>
        <fullName evidence="4">Unannotated protein</fullName>
    </submittedName>
</protein>
<evidence type="ECO:0000256" key="1">
    <source>
        <dbReference type="ARBA" id="ARBA00022630"/>
    </source>
</evidence>
<name>A0A6J7MRW3_9ZZZZ</name>
<dbReference type="Pfam" id="PF00743">
    <property type="entry name" value="FMO-like"/>
    <property type="match status" value="1"/>
</dbReference>
<organism evidence="4">
    <name type="scientific">freshwater metagenome</name>
    <dbReference type="NCBI Taxonomy" id="449393"/>
    <lineage>
        <taxon>unclassified sequences</taxon>
        <taxon>metagenomes</taxon>
        <taxon>ecological metagenomes</taxon>
    </lineage>
</organism>
<accession>A0A6J7MRW3</accession>
<evidence type="ECO:0000313" key="4">
    <source>
        <dbReference type="EMBL" id="CAB4981912.1"/>
    </source>
</evidence>